<reference evidence="1" key="1">
    <citation type="submission" date="2020-03" db="EMBL/GenBank/DDBJ databases">
        <title>The deep terrestrial virosphere.</title>
        <authorList>
            <person name="Holmfeldt K."/>
            <person name="Nilsson E."/>
            <person name="Simone D."/>
            <person name="Lopez-Fernandez M."/>
            <person name="Wu X."/>
            <person name="de Brujin I."/>
            <person name="Lundin D."/>
            <person name="Andersson A."/>
            <person name="Bertilsson S."/>
            <person name="Dopson M."/>
        </authorList>
    </citation>
    <scope>NUCLEOTIDE SEQUENCE</scope>
    <source>
        <strain evidence="1">MM415A02425</strain>
    </source>
</reference>
<name>A0A6M3JW69_9ZZZZ</name>
<dbReference type="EMBL" id="MT142012">
    <property type="protein sequence ID" value="QJA73232.1"/>
    <property type="molecule type" value="Genomic_DNA"/>
</dbReference>
<proteinExistence type="predicted"/>
<organism evidence="1">
    <name type="scientific">viral metagenome</name>
    <dbReference type="NCBI Taxonomy" id="1070528"/>
    <lineage>
        <taxon>unclassified sequences</taxon>
        <taxon>metagenomes</taxon>
        <taxon>organismal metagenomes</taxon>
    </lineage>
</organism>
<dbReference type="AlphaFoldDB" id="A0A6M3JW69"/>
<accession>A0A6M3JW69</accession>
<protein>
    <submittedName>
        <fullName evidence="1">Uncharacterized protein</fullName>
    </submittedName>
</protein>
<sequence>MRHVCLLDPFTSTYRSIRLWFIRRRVNRSLKVLDALDWNMQHAGWTRRDRRRFWREFIKKQEFRTDVFNELTQQ</sequence>
<gene>
    <name evidence="1" type="ORF">MM415A02425_0004</name>
</gene>
<evidence type="ECO:0000313" key="1">
    <source>
        <dbReference type="EMBL" id="QJA73232.1"/>
    </source>
</evidence>